<dbReference type="EMBL" id="RDQH01000336">
    <property type="protein sequence ID" value="RXH86011.1"/>
    <property type="molecule type" value="Genomic_DNA"/>
</dbReference>
<sequence length="60" mass="6950">MDHYCNPFSTDELQTMVRIASFCLPPYLFSYYISNCIDSCYIIIEIQGMKNPASIVGLRY</sequence>
<gene>
    <name evidence="1" type="ORF">DVH24_017064</name>
</gene>
<evidence type="ECO:0000313" key="2">
    <source>
        <dbReference type="Proteomes" id="UP000290289"/>
    </source>
</evidence>
<reference evidence="1 2" key="1">
    <citation type="submission" date="2018-10" db="EMBL/GenBank/DDBJ databases">
        <title>A high-quality apple genome assembly.</title>
        <authorList>
            <person name="Hu J."/>
        </authorList>
    </citation>
    <scope>NUCLEOTIDE SEQUENCE [LARGE SCALE GENOMIC DNA]</scope>
    <source>
        <strain evidence="2">cv. HFTH1</strain>
        <tissue evidence="1">Young leaf</tissue>
    </source>
</reference>
<dbReference type="AlphaFoldDB" id="A0A498IXK2"/>
<accession>A0A498IXK2</accession>
<comment type="caution">
    <text evidence="1">The sequence shown here is derived from an EMBL/GenBank/DDBJ whole genome shotgun (WGS) entry which is preliminary data.</text>
</comment>
<name>A0A498IXK2_MALDO</name>
<evidence type="ECO:0000313" key="1">
    <source>
        <dbReference type="EMBL" id="RXH86011.1"/>
    </source>
</evidence>
<proteinExistence type="predicted"/>
<protein>
    <submittedName>
        <fullName evidence="1">Uncharacterized protein</fullName>
    </submittedName>
</protein>
<organism evidence="1 2">
    <name type="scientific">Malus domestica</name>
    <name type="common">Apple</name>
    <name type="synonym">Pyrus malus</name>
    <dbReference type="NCBI Taxonomy" id="3750"/>
    <lineage>
        <taxon>Eukaryota</taxon>
        <taxon>Viridiplantae</taxon>
        <taxon>Streptophyta</taxon>
        <taxon>Embryophyta</taxon>
        <taxon>Tracheophyta</taxon>
        <taxon>Spermatophyta</taxon>
        <taxon>Magnoliopsida</taxon>
        <taxon>eudicotyledons</taxon>
        <taxon>Gunneridae</taxon>
        <taxon>Pentapetalae</taxon>
        <taxon>rosids</taxon>
        <taxon>fabids</taxon>
        <taxon>Rosales</taxon>
        <taxon>Rosaceae</taxon>
        <taxon>Amygdaloideae</taxon>
        <taxon>Maleae</taxon>
        <taxon>Malus</taxon>
    </lineage>
</organism>
<keyword evidence="2" id="KW-1185">Reference proteome</keyword>
<dbReference type="Proteomes" id="UP000290289">
    <property type="component" value="Chromosome 10"/>
</dbReference>